<feature type="domain" description="Glycosyltransferase subfamily 4-like N-terminal" evidence="2">
    <location>
        <begin position="16"/>
        <end position="176"/>
    </location>
</feature>
<dbReference type="Pfam" id="PF13439">
    <property type="entry name" value="Glyco_transf_4"/>
    <property type="match status" value="1"/>
</dbReference>
<reference evidence="3 4" key="1">
    <citation type="submission" date="2018-06" db="EMBL/GenBank/DDBJ databases">
        <title>The draft genome sequences of strains SCU63 and S1.</title>
        <authorList>
            <person name="Gan L."/>
        </authorList>
    </citation>
    <scope>NUCLEOTIDE SEQUENCE [LARGE SCALE GENOMIC DNA]</scope>
    <source>
        <strain evidence="3 4">S1</strain>
    </source>
</reference>
<dbReference type="InterPro" id="IPR001296">
    <property type="entry name" value="Glyco_trans_1"/>
</dbReference>
<evidence type="ECO:0000259" key="1">
    <source>
        <dbReference type="Pfam" id="PF00534"/>
    </source>
</evidence>
<sequence length="359" mass="41382">MKKKKVLFIAPNLHHGGAEAVLIKLINNINLNLFEVKLVLFKKQGDHLSKIGKKVEVVDLQSTNTLLSIPKLVQTIREEEPDYVFSIIGHINLIMAFLKVMFFKEIKFIGRENVVYSEWLYKEKTPKKIIMNILYKILLKKLDVVVVQSKFMAEEIKKYFKVNEKNIIIIKNPIENDKIHQLSLETELSNWNSDKKNLVAVGRIESVKNFPAMIDILEELPEAYHLNILGDGKEKENLLSYISSKKMSHRVTLHGYVTNPYKFIKASELLLLTSHRESSPNVVIEANACGVYVISYDMPGGIREMITQNINGSLIPLGEKERFAKEVLKKTEKVNREKLKVHSKKFSIENFMEKIYSII</sequence>
<keyword evidence="4" id="KW-1185">Reference proteome</keyword>
<feature type="domain" description="Glycosyl transferase family 1" evidence="1">
    <location>
        <begin position="189"/>
        <end position="329"/>
    </location>
</feature>
<organism evidence="3 4">
    <name type="scientific">Planococcus maitriensis</name>
    <dbReference type="NCBI Taxonomy" id="221799"/>
    <lineage>
        <taxon>Bacteria</taxon>
        <taxon>Bacillati</taxon>
        <taxon>Bacillota</taxon>
        <taxon>Bacilli</taxon>
        <taxon>Bacillales</taxon>
        <taxon>Caryophanaceae</taxon>
        <taxon>Planococcus</taxon>
    </lineage>
</organism>
<dbReference type="SUPFAM" id="SSF53756">
    <property type="entry name" value="UDP-Glycosyltransferase/glycogen phosphorylase"/>
    <property type="match status" value="1"/>
</dbReference>
<dbReference type="InterPro" id="IPR028098">
    <property type="entry name" value="Glyco_trans_4-like_N"/>
</dbReference>
<proteinExistence type="predicted"/>
<dbReference type="GO" id="GO:0016757">
    <property type="term" value="F:glycosyltransferase activity"/>
    <property type="evidence" value="ECO:0007669"/>
    <property type="project" value="InterPro"/>
</dbReference>
<dbReference type="RefSeq" id="WP_112230697.1">
    <property type="nucleotide sequence ID" value="NZ_QLZQ01000001.1"/>
</dbReference>
<dbReference type="CDD" id="cd03811">
    <property type="entry name" value="GT4_GT28_WabH-like"/>
    <property type="match status" value="1"/>
</dbReference>
<evidence type="ECO:0000259" key="2">
    <source>
        <dbReference type="Pfam" id="PF13439"/>
    </source>
</evidence>
<evidence type="ECO:0000313" key="4">
    <source>
        <dbReference type="Proteomes" id="UP000251869"/>
    </source>
</evidence>
<dbReference type="PANTHER" id="PTHR12526:SF630">
    <property type="entry name" value="GLYCOSYLTRANSFERASE"/>
    <property type="match status" value="1"/>
</dbReference>
<accession>A0A365KAG5</accession>
<gene>
    <name evidence="3" type="ORF">DP119_02980</name>
</gene>
<dbReference type="EMBL" id="QLZQ01000001">
    <property type="protein sequence ID" value="RAZ69637.1"/>
    <property type="molecule type" value="Genomic_DNA"/>
</dbReference>
<name>A0A365KAG5_9BACL</name>
<evidence type="ECO:0008006" key="5">
    <source>
        <dbReference type="Google" id="ProtNLM"/>
    </source>
</evidence>
<dbReference type="OrthoDB" id="9813638at2"/>
<dbReference type="Proteomes" id="UP000251869">
    <property type="component" value="Unassembled WGS sequence"/>
</dbReference>
<dbReference type="AlphaFoldDB" id="A0A365KAG5"/>
<dbReference type="Pfam" id="PF00534">
    <property type="entry name" value="Glycos_transf_1"/>
    <property type="match status" value="1"/>
</dbReference>
<evidence type="ECO:0000313" key="3">
    <source>
        <dbReference type="EMBL" id="RAZ69637.1"/>
    </source>
</evidence>
<comment type="caution">
    <text evidence="3">The sequence shown here is derived from an EMBL/GenBank/DDBJ whole genome shotgun (WGS) entry which is preliminary data.</text>
</comment>
<dbReference type="PANTHER" id="PTHR12526">
    <property type="entry name" value="GLYCOSYLTRANSFERASE"/>
    <property type="match status" value="1"/>
</dbReference>
<dbReference type="Gene3D" id="3.40.50.2000">
    <property type="entry name" value="Glycogen Phosphorylase B"/>
    <property type="match status" value="2"/>
</dbReference>
<protein>
    <recommendedName>
        <fullName evidence="5">Glycosyltransferase</fullName>
    </recommendedName>
</protein>